<proteinExistence type="predicted"/>
<evidence type="ECO:0000256" key="1">
    <source>
        <dbReference type="SAM" id="Phobius"/>
    </source>
</evidence>
<evidence type="ECO:0000313" key="2">
    <source>
        <dbReference type="EMBL" id="TDU30784.1"/>
    </source>
</evidence>
<accession>A0A4R7P9W0</accession>
<reference evidence="2 3" key="1">
    <citation type="submission" date="2019-03" db="EMBL/GenBank/DDBJ databases">
        <title>Genomic Encyclopedia of Type Strains, Phase IV (KMG-IV): sequencing the most valuable type-strain genomes for metagenomic binning, comparative biology and taxonomic classification.</title>
        <authorList>
            <person name="Goeker M."/>
        </authorList>
    </citation>
    <scope>NUCLEOTIDE SEQUENCE [LARGE SCALE GENOMIC DNA]</scope>
    <source>
        <strain evidence="2 3">DSM 26377</strain>
    </source>
</reference>
<sequence length="300" mass="31694">MLKRREKSLSRRSLGVTLIELLIAMSTGLTVVAAGVTFLSGTLSTATANLLRVRMHQDLQSVIAGISRDLVRAGEWALADEALLASATADLHFDAVSGSVTARAVSSGGTAPVEAFGFANAAASLRGATLVAWHGEGAAVHRHDLVITGVPGPDRLTLSIPDGVTLDLMTVSAGRWSVRNPFAGVTVNEDGTCVLLRYDLDGDGVQGHEEHFGFRLNSGRTAIQSSTTATSCTAGNWDAVTDPALFRIARFDIHRLSADAAPPEGASAAYELMLEARLAREPNLTRRLRHVVLTRNPAPP</sequence>
<evidence type="ECO:0008006" key="4">
    <source>
        <dbReference type="Google" id="ProtNLM"/>
    </source>
</evidence>
<name>A0A4R7P9W0_9GAMM</name>
<keyword evidence="1" id="KW-0472">Membrane</keyword>
<organism evidence="2 3">
    <name type="scientific">Panacagrimonas perspica</name>
    <dbReference type="NCBI Taxonomy" id="381431"/>
    <lineage>
        <taxon>Bacteria</taxon>
        <taxon>Pseudomonadati</taxon>
        <taxon>Pseudomonadota</taxon>
        <taxon>Gammaproteobacteria</taxon>
        <taxon>Nevskiales</taxon>
        <taxon>Nevskiaceae</taxon>
        <taxon>Panacagrimonas</taxon>
    </lineage>
</organism>
<keyword evidence="3" id="KW-1185">Reference proteome</keyword>
<feature type="transmembrane region" description="Helical" evidence="1">
    <location>
        <begin position="21"/>
        <end position="43"/>
    </location>
</feature>
<dbReference type="EMBL" id="SOBT01000008">
    <property type="protein sequence ID" value="TDU30784.1"/>
    <property type="molecule type" value="Genomic_DNA"/>
</dbReference>
<comment type="caution">
    <text evidence="2">The sequence shown here is derived from an EMBL/GenBank/DDBJ whole genome shotgun (WGS) entry which is preliminary data.</text>
</comment>
<dbReference type="OrthoDB" id="7059546at2"/>
<protein>
    <recommendedName>
        <fullName evidence="4">Prepilin-type N-terminal cleavage/methylation domain-containing protein</fullName>
    </recommendedName>
</protein>
<gene>
    <name evidence="2" type="ORF">DFR24_0138</name>
</gene>
<evidence type="ECO:0000313" key="3">
    <source>
        <dbReference type="Proteomes" id="UP000295341"/>
    </source>
</evidence>
<dbReference type="RefSeq" id="WP_133879426.1">
    <property type="nucleotide sequence ID" value="NZ_MWIN01000023.1"/>
</dbReference>
<dbReference type="Proteomes" id="UP000295341">
    <property type="component" value="Unassembled WGS sequence"/>
</dbReference>
<dbReference type="AlphaFoldDB" id="A0A4R7P9W0"/>
<keyword evidence="1" id="KW-1133">Transmembrane helix</keyword>
<keyword evidence="1" id="KW-0812">Transmembrane</keyword>